<evidence type="ECO:0000313" key="1">
    <source>
        <dbReference type="EMBL" id="SQF91664.1"/>
    </source>
</evidence>
<dbReference type="SUPFAM" id="SSF52402">
    <property type="entry name" value="Adenine nucleotide alpha hydrolases-like"/>
    <property type="match status" value="1"/>
</dbReference>
<dbReference type="InterPro" id="IPR049676">
    <property type="entry name" value="QatC"/>
</dbReference>
<gene>
    <name evidence="1" type="ORF">NCTC10038_03090</name>
</gene>
<accession>A0A3M3XT81</accession>
<dbReference type="InterPro" id="IPR014729">
    <property type="entry name" value="Rossmann-like_a/b/a_fold"/>
</dbReference>
<evidence type="ECO:0000313" key="2">
    <source>
        <dbReference type="Proteomes" id="UP000248640"/>
    </source>
</evidence>
<protein>
    <submittedName>
        <fullName evidence="1">Uncharacterized protein</fullName>
    </submittedName>
</protein>
<dbReference type="RefSeq" id="WP_053256045.1">
    <property type="nucleotide sequence ID" value="NZ_CBCRXZ010000002.1"/>
</dbReference>
<proteinExistence type="predicted"/>
<organism evidence="1 2">
    <name type="scientific">Pseudomonas fluorescens</name>
    <dbReference type="NCBI Taxonomy" id="294"/>
    <lineage>
        <taxon>Bacteria</taxon>
        <taxon>Pseudomonadati</taxon>
        <taxon>Pseudomonadota</taxon>
        <taxon>Gammaproteobacteria</taxon>
        <taxon>Pseudomonadales</taxon>
        <taxon>Pseudomonadaceae</taxon>
        <taxon>Pseudomonas</taxon>
    </lineage>
</organism>
<dbReference type="Gene3D" id="3.40.50.620">
    <property type="entry name" value="HUPs"/>
    <property type="match status" value="1"/>
</dbReference>
<sequence>MRHHSIICRLGASDIDPIEIKHPGSRETAISFLDGYQRLSFGIGQAIDQLANKGMRPSETSIDLALVAGALTAADTRISRKTESQNAWTREIDLYVPVADPALWTSMSALLDSTLHFLTGDRWRVIFRARPEGLEELAPIVELFRSATPTSVCLFSGGMDSFIGAIDLLAQGESPLLVSHYWDSNSTSKYQNQCFEALQERYPDTPIHQVQARVGFPQGLVANTKGEDTLRGRSFLFFALAALAADATGEEMVIHVPENGLISLNVPLDPLRLGALSTRTTHPYYMARVNELFAGLGLRMRLHNMYGHRTKGQMAEQCADGEFLRANVHKTMSCSSPGKARYQKDPTNRQPKHCGFCVPCIIRRASIAHGCGDDITPYVIPDLHANVLNTNKADGAHVRSFQMAIRRLQRAPNSPRFDIHIPGPLIDHPDDHQAYEQVYVDGLNEVHRYLTGVRAQPL</sequence>
<reference evidence="1 2" key="1">
    <citation type="submission" date="2018-06" db="EMBL/GenBank/DDBJ databases">
        <authorList>
            <consortium name="Pathogen Informatics"/>
            <person name="Doyle S."/>
        </authorList>
    </citation>
    <scope>NUCLEOTIDE SEQUENCE [LARGE SCALE GENOMIC DNA]</scope>
    <source>
        <strain evidence="1 2">NCTC10038</strain>
    </source>
</reference>
<dbReference type="GeneID" id="61638987"/>
<dbReference type="NCBIfam" id="NF041925">
    <property type="entry name" value="QatC"/>
    <property type="match status" value="1"/>
</dbReference>
<name>A0A3M3XT81_PSEFL</name>
<dbReference type="Proteomes" id="UP000248640">
    <property type="component" value="Chromosome 1"/>
</dbReference>
<dbReference type="AlphaFoldDB" id="A0A3M3XT81"/>
<dbReference type="EMBL" id="LS483372">
    <property type="protein sequence ID" value="SQF91664.1"/>
    <property type="molecule type" value="Genomic_DNA"/>
</dbReference>